<evidence type="ECO:0000256" key="1">
    <source>
        <dbReference type="SAM" id="Phobius"/>
    </source>
</evidence>
<evidence type="ECO:0000313" key="3">
    <source>
        <dbReference type="EMBL" id="GET40854.1"/>
    </source>
</evidence>
<organism evidence="3 4">
    <name type="scientific">Microseira wollei NIES-4236</name>
    <dbReference type="NCBI Taxonomy" id="2530354"/>
    <lineage>
        <taxon>Bacteria</taxon>
        <taxon>Bacillati</taxon>
        <taxon>Cyanobacteriota</taxon>
        <taxon>Cyanophyceae</taxon>
        <taxon>Oscillatoriophycideae</taxon>
        <taxon>Aerosakkonematales</taxon>
        <taxon>Aerosakkonemataceae</taxon>
        <taxon>Microseira</taxon>
    </lineage>
</organism>
<dbReference type="PANTHER" id="PTHR42923">
    <property type="entry name" value="PROTOPORPHYRINOGEN OXIDASE"/>
    <property type="match status" value="1"/>
</dbReference>
<dbReference type="InterPro" id="IPR002937">
    <property type="entry name" value="Amino_oxidase"/>
</dbReference>
<keyword evidence="1" id="KW-1133">Transmembrane helix</keyword>
<gene>
    <name evidence="3" type="ORF">MiSe_56660</name>
</gene>
<evidence type="ECO:0000313" key="4">
    <source>
        <dbReference type="Proteomes" id="UP001050975"/>
    </source>
</evidence>
<keyword evidence="1" id="KW-0472">Membrane</keyword>
<dbReference type="Pfam" id="PF01593">
    <property type="entry name" value="Amino_oxidase"/>
    <property type="match status" value="1"/>
</dbReference>
<protein>
    <submittedName>
        <fullName evidence="3">NADPH-dependent oxidoreductase</fullName>
    </submittedName>
</protein>
<dbReference type="EMBL" id="BLAY01000102">
    <property type="protein sequence ID" value="GET40854.1"/>
    <property type="molecule type" value="Genomic_DNA"/>
</dbReference>
<sequence>MITANQLPINESARYQIAIIGAGAAGLTAAYLLQRKHQVTIFEKGSHFGGHAHTIIVEDGPDAGTPLDVGFMVLNNRNYPTLHKLLSLLDVDEIIDSEMSFSYYSDKSNTQYAINWNKNNDFAKRFNEKSVGVKQTPNPAFLNLLKEILKFCQQASKDLKEGELANLTLGQYLQIKELSRFFIESYVIPMGAAIWSTSPQSMLEFPADVFIRFFENHGMLSLQEGPQWQHIKGGSKTYVEAIVKNFKGSVNSHYTIKYIVREGDGILIKSGSQEEKKFDGVIIATHADEALSLLSDPSEDECRLLGAWKYQVNQAILHTDESVMPPDRTSWASWNYTQEAETADMSSLSMTYHLNRLQGHNKTEKQYFLTLNRHKPIAQKHIIRELEFTHPTYSFESIASQKELAELNGTRRTYFCGSYFGYGFHEDAVKSGVAVARAFGVDL</sequence>
<reference evidence="3" key="1">
    <citation type="submission" date="2019-10" db="EMBL/GenBank/DDBJ databases">
        <title>Draft genome sequece of Microseira wollei NIES-4236.</title>
        <authorList>
            <person name="Yamaguchi H."/>
            <person name="Suzuki S."/>
            <person name="Kawachi M."/>
        </authorList>
    </citation>
    <scope>NUCLEOTIDE SEQUENCE</scope>
    <source>
        <strain evidence="3">NIES-4236</strain>
    </source>
</reference>
<dbReference type="Gene3D" id="3.30.70.1990">
    <property type="match status" value="1"/>
</dbReference>
<dbReference type="AlphaFoldDB" id="A0AAV3WK58"/>
<dbReference type="PANTHER" id="PTHR42923:SF17">
    <property type="entry name" value="AMINE OXIDASE DOMAIN-CONTAINING PROTEIN"/>
    <property type="match status" value="1"/>
</dbReference>
<dbReference type="GO" id="GO:0016491">
    <property type="term" value="F:oxidoreductase activity"/>
    <property type="evidence" value="ECO:0007669"/>
    <property type="project" value="InterPro"/>
</dbReference>
<dbReference type="InterPro" id="IPR036188">
    <property type="entry name" value="FAD/NAD-bd_sf"/>
</dbReference>
<comment type="caution">
    <text evidence="3">The sequence shown here is derived from an EMBL/GenBank/DDBJ whole genome shotgun (WGS) entry which is preliminary data.</text>
</comment>
<feature type="transmembrane region" description="Helical" evidence="1">
    <location>
        <begin position="15"/>
        <end position="33"/>
    </location>
</feature>
<dbReference type="RefSeq" id="WP_226587036.1">
    <property type="nucleotide sequence ID" value="NZ_BLAY01000102.1"/>
</dbReference>
<evidence type="ECO:0000259" key="2">
    <source>
        <dbReference type="Pfam" id="PF01593"/>
    </source>
</evidence>
<dbReference type="SUPFAM" id="SSF51905">
    <property type="entry name" value="FAD/NAD(P)-binding domain"/>
    <property type="match status" value="1"/>
</dbReference>
<accession>A0AAV3WK58</accession>
<dbReference type="InterPro" id="IPR050464">
    <property type="entry name" value="Zeta_carotene_desat/Oxidored"/>
</dbReference>
<proteinExistence type="predicted"/>
<name>A0AAV3WK58_9CYAN</name>
<keyword evidence="4" id="KW-1185">Reference proteome</keyword>
<feature type="domain" description="Amine oxidase" evidence="2">
    <location>
        <begin position="25"/>
        <end position="348"/>
    </location>
</feature>
<dbReference type="Gene3D" id="3.50.50.60">
    <property type="entry name" value="FAD/NAD(P)-binding domain"/>
    <property type="match status" value="1"/>
</dbReference>
<keyword evidence="1" id="KW-0812">Transmembrane</keyword>
<dbReference type="Proteomes" id="UP001050975">
    <property type="component" value="Unassembled WGS sequence"/>
</dbReference>
<dbReference type="Gene3D" id="1.10.405.20">
    <property type="match status" value="1"/>
</dbReference>